<gene>
    <name evidence="12" type="ORF">GBAR_LOCUS26095</name>
</gene>
<organism evidence="12 13">
    <name type="scientific">Geodia barretti</name>
    <name type="common">Barrett's horny sponge</name>
    <dbReference type="NCBI Taxonomy" id="519541"/>
    <lineage>
        <taxon>Eukaryota</taxon>
        <taxon>Metazoa</taxon>
        <taxon>Porifera</taxon>
        <taxon>Demospongiae</taxon>
        <taxon>Heteroscleromorpha</taxon>
        <taxon>Tetractinellida</taxon>
        <taxon>Astrophorina</taxon>
        <taxon>Geodiidae</taxon>
        <taxon>Geodia</taxon>
    </lineage>
</organism>
<feature type="region of interest" description="Disordered" evidence="10">
    <location>
        <begin position="208"/>
        <end position="227"/>
    </location>
</feature>
<evidence type="ECO:0000256" key="11">
    <source>
        <dbReference type="SAM" id="Phobius"/>
    </source>
</evidence>
<feature type="transmembrane region" description="Helical" evidence="11">
    <location>
        <begin position="24"/>
        <end position="42"/>
    </location>
</feature>
<evidence type="ECO:0000313" key="12">
    <source>
        <dbReference type="EMBL" id="CAI8047232.1"/>
    </source>
</evidence>
<keyword evidence="9" id="KW-0325">Glycoprotein</keyword>
<sequence length="582" mass="63511">MVQEVQRKEEEGAVEGREKWRQNISSLSVLTVAVLVGLPLWWKTTEVYRSPLPYSDIQNLAGQQAPPSLVYTISVLVLTEEETMAASFLSNLQTELANHTVRAGEAEVTLAFLVQPLELDAEVIEKVNEAVSSAGGTGVPALTTLLPASAPGHYSLLIAVGDKPRPSRVIIGAERWAFIHTTIGSVQEAVTAVKSMVVDEHQLKWRLEDGRGKGRSQGRGSRDTEEMRQVRAAQGYQVCLTLVAPDSSLATVDWNIEDATDRVLMPFLNHPGIARLANFTISSQVFHYTDLKFSPQRSKSGGYYVSSTSLPPMISSVESKLGSLVSQLPSLNFLVLVAPPTHSPLLIRDPRGALTDNFLVPQWGGVVIFSPPGEEEGGEEIVVRMEKVMSVFVRQLQLLLGVPITSSTSPGVVLERGTLGMTEWQLDQLMVGRMVESVSTATTALISLVELLDKVKNMVISDVIQKEVIASLGQLQECYRLAGDGELEAALTLSQRAMVSAGTRPLTLTHLLVPHSSPPPHTETAFFDPSILELLYFPDDQKFAIYIPLFLPISIPIVLSSVTAFRWLTSSSSSRHSLRTSN</sequence>
<keyword evidence="8 11" id="KW-0472">Membrane</keyword>
<proteinExistence type="inferred from homology"/>
<accession>A0AA35XDX2</accession>
<protein>
    <submittedName>
        <fullName evidence="12">GPI transamidase component PIG-S</fullName>
    </submittedName>
</protein>
<evidence type="ECO:0000256" key="3">
    <source>
        <dbReference type="ARBA" id="ARBA00005316"/>
    </source>
</evidence>
<evidence type="ECO:0000256" key="4">
    <source>
        <dbReference type="ARBA" id="ARBA00022502"/>
    </source>
</evidence>
<evidence type="ECO:0000256" key="2">
    <source>
        <dbReference type="ARBA" id="ARBA00004687"/>
    </source>
</evidence>
<dbReference type="EMBL" id="CASHTH010003622">
    <property type="protein sequence ID" value="CAI8047232.1"/>
    <property type="molecule type" value="Genomic_DNA"/>
</dbReference>
<name>A0AA35XDX2_GEOBA</name>
<dbReference type="Proteomes" id="UP001174909">
    <property type="component" value="Unassembled WGS sequence"/>
</dbReference>
<dbReference type="PANTHER" id="PTHR21072:SF13">
    <property type="entry name" value="GPI TRANSAMIDASE COMPONENT PIG-S"/>
    <property type="match status" value="1"/>
</dbReference>
<keyword evidence="5 11" id="KW-0812">Transmembrane</keyword>
<comment type="similarity">
    <text evidence="3">Belongs to the PIGS family.</text>
</comment>
<evidence type="ECO:0000256" key="1">
    <source>
        <dbReference type="ARBA" id="ARBA00004477"/>
    </source>
</evidence>
<evidence type="ECO:0000256" key="6">
    <source>
        <dbReference type="ARBA" id="ARBA00022824"/>
    </source>
</evidence>
<dbReference type="GO" id="GO:0016255">
    <property type="term" value="P:attachment of GPI anchor to protein"/>
    <property type="evidence" value="ECO:0007669"/>
    <property type="project" value="InterPro"/>
</dbReference>
<dbReference type="GO" id="GO:0006506">
    <property type="term" value="P:GPI anchor biosynthetic process"/>
    <property type="evidence" value="ECO:0007669"/>
    <property type="project" value="UniProtKB-KW"/>
</dbReference>
<keyword evidence="13" id="KW-1185">Reference proteome</keyword>
<dbReference type="Pfam" id="PF10510">
    <property type="entry name" value="PIG-S"/>
    <property type="match status" value="2"/>
</dbReference>
<keyword evidence="7 11" id="KW-1133">Transmembrane helix</keyword>
<feature type="transmembrane region" description="Helical" evidence="11">
    <location>
        <begin position="543"/>
        <end position="569"/>
    </location>
</feature>
<dbReference type="InterPro" id="IPR019540">
    <property type="entry name" value="PtdIno-glycan_biosynth_class_S"/>
</dbReference>
<evidence type="ECO:0000256" key="9">
    <source>
        <dbReference type="ARBA" id="ARBA00023180"/>
    </source>
</evidence>
<comment type="caution">
    <text evidence="12">The sequence shown here is derived from an EMBL/GenBank/DDBJ whole genome shotgun (WGS) entry which is preliminary data.</text>
</comment>
<dbReference type="PANTHER" id="PTHR21072">
    <property type="entry name" value="GPI TRANSAMIDASE COMPONENT PIG-S"/>
    <property type="match status" value="1"/>
</dbReference>
<evidence type="ECO:0000256" key="8">
    <source>
        <dbReference type="ARBA" id="ARBA00023136"/>
    </source>
</evidence>
<evidence type="ECO:0000313" key="13">
    <source>
        <dbReference type="Proteomes" id="UP001174909"/>
    </source>
</evidence>
<evidence type="ECO:0000256" key="10">
    <source>
        <dbReference type="SAM" id="MobiDB-lite"/>
    </source>
</evidence>
<comment type="subcellular location">
    <subcellularLocation>
        <location evidence="1">Endoplasmic reticulum membrane</location>
        <topology evidence="1">Multi-pass membrane protein</topology>
    </subcellularLocation>
</comment>
<dbReference type="GO" id="GO:0042765">
    <property type="term" value="C:GPI-anchor transamidase complex"/>
    <property type="evidence" value="ECO:0007669"/>
    <property type="project" value="InterPro"/>
</dbReference>
<dbReference type="AlphaFoldDB" id="A0AA35XDX2"/>
<keyword evidence="4" id="KW-0337">GPI-anchor biosynthesis</keyword>
<comment type="pathway">
    <text evidence="2">Glycolipid biosynthesis; glycosylphosphatidylinositol-anchor biosynthesis.</text>
</comment>
<evidence type="ECO:0000256" key="7">
    <source>
        <dbReference type="ARBA" id="ARBA00022989"/>
    </source>
</evidence>
<reference evidence="12" key="1">
    <citation type="submission" date="2023-03" db="EMBL/GenBank/DDBJ databases">
        <authorList>
            <person name="Steffen K."/>
            <person name="Cardenas P."/>
        </authorList>
    </citation>
    <scope>NUCLEOTIDE SEQUENCE</scope>
</reference>
<keyword evidence="6" id="KW-0256">Endoplasmic reticulum</keyword>
<evidence type="ECO:0000256" key="5">
    <source>
        <dbReference type="ARBA" id="ARBA00022692"/>
    </source>
</evidence>